<evidence type="ECO:0000313" key="1">
    <source>
        <dbReference type="EMBL" id="MFC5584646.1"/>
    </source>
</evidence>
<reference evidence="2" key="1">
    <citation type="journal article" date="2019" name="Int. J. Syst. Evol. Microbiol.">
        <title>The Global Catalogue of Microorganisms (GCM) 10K type strain sequencing project: providing services to taxonomists for standard genome sequencing and annotation.</title>
        <authorList>
            <consortium name="The Broad Institute Genomics Platform"/>
            <consortium name="The Broad Institute Genome Sequencing Center for Infectious Disease"/>
            <person name="Wu L."/>
            <person name="Ma J."/>
        </authorList>
    </citation>
    <scope>NUCLEOTIDE SEQUENCE [LARGE SCALE GENOMIC DNA]</scope>
    <source>
        <strain evidence="2">JCM 3366</strain>
    </source>
</reference>
<dbReference type="InterPro" id="IPR052924">
    <property type="entry name" value="OsmC/Ohr_hydroprdx_reductase"/>
</dbReference>
<dbReference type="PANTHER" id="PTHR35368">
    <property type="entry name" value="HYDROPEROXIDE REDUCTASE"/>
    <property type="match status" value="1"/>
</dbReference>
<keyword evidence="2" id="KW-1185">Reference proteome</keyword>
<dbReference type="InterPro" id="IPR036102">
    <property type="entry name" value="OsmC/Ohrsf"/>
</dbReference>
<dbReference type="EMBL" id="JBHSNB010000001">
    <property type="protein sequence ID" value="MFC5584646.1"/>
    <property type="molecule type" value="Genomic_DNA"/>
</dbReference>
<proteinExistence type="predicted"/>
<dbReference type="NCBIfam" id="NF041052">
    <property type="entry name" value="OsmC_like_Se"/>
    <property type="match status" value="1"/>
</dbReference>
<organism evidence="1 2">
    <name type="scientific">Nitratireductor kimnyeongensis</name>
    <dbReference type="NCBI Taxonomy" id="430679"/>
    <lineage>
        <taxon>Bacteria</taxon>
        <taxon>Pseudomonadati</taxon>
        <taxon>Pseudomonadota</taxon>
        <taxon>Alphaproteobacteria</taxon>
        <taxon>Hyphomicrobiales</taxon>
        <taxon>Phyllobacteriaceae</taxon>
        <taxon>Nitratireductor</taxon>
    </lineage>
</organism>
<comment type="caution">
    <text evidence="1">The sequence shown here is derived from an EMBL/GenBank/DDBJ whole genome shotgun (WGS) entry which is preliminary data.</text>
</comment>
<dbReference type="InterPro" id="IPR003718">
    <property type="entry name" value="OsmC/Ohr_fam"/>
</dbReference>
<name>A0ABW0T7N6_9HYPH</name>
<dbReference type="PANTHER" id="PTHR35368:SF1">
    <property type="entry name" value="HYDROPEROXIDE REDUCTASE"/>
    <property type="match status" value="1"/>
</dbReference>
<dbReference type="InterPro" id="IPR015946">
    <property type="entry name" value="KH_dom-like_a/b"/>
</dbReference>
<dbReference type="Gene3D" id="3.30.300.20">
    <property type="match status" value="1"/>
</dbReference>
<evidence type="ECO:0000313" key="2">
    <source>
        <dbReference type="Proteomes" id="UP001596107"/>
    </source>
</evidence>
<dbReference type="Proteomes" id="UP001596107">
    <property type="component" value="Unassembled WGS sequence"/>
</dbReference>
<dbReference type="Pfam" id="PF02566">
    <property type="entry name" value="OsmC"/>
    <property type="match status" value="1"/>
</dbReference>
<dbReference type="SUPFAM" id="SSF82784">
    <property type="entry name" value="OsmC-like"/>
    <property type="match status" value="1"/>
</dbReference>
<gene>
    <name evidence="1" type="ORF">ACFPOD_05965</name>
</gene>
<accession>A0ABW0T7N6</accession>
<sequence>MADSLKKFDLIFTSHAVASGKMRNDIVVEWPDMKEKFELATDEGAMHGGDGTAPPPLALFSAALCGCIMTQIRAFAKRLKVEIRGVEVNARFHWSATQSGKDPYVSEPVSIDLDVNIESDATDDELRAVHAAARKGCFIEQTIAAGLPVNHRLKLSEDWVAA</sequence>
<protein>
    <submittedName>
        <fullName evidence="1">OsmC-related (Seleno)protein</fullName>
    </submittedName>
</protein>
<dbReference type="RefSeq" id="WP_223019576.1">
    <property type="nucleotide sequence ID" value="NZ_CP078143.1"/>
</dbReference>